<dbReference type="EMBL" id="SGPM01000250">
    <property type="protein sequence ID" value="THH27452.1"/>
    <property type="molecule type" value="Genomic_DNA"/>
</dbReference>
<feature type="compositionally biased region" description="Acidic residues" evidence="1">
    <location>
        <begin position="225"/>
        <end position="234"/>
    </location>
</feature>
<proteinExistence type="predicted"/>
<sequence>MSTTGQQSLGSSESTDSSGAKVEGIYPVRLAVDSKLANVDTTTEALQAPALCNVAIHSQRHKAEHAADNIDINKLGTGDATNVHAICVRDEDRDNKEGCSAVAGRIKSASGVVTYDSSGPETTSAGSEALSVNDDARPFPQIPLLASHLYMPHPHVNNTNHTVDSLPPVVIYTQPAIRAVNAADSFISRFVPVPPSDIARWQLANEMRLYPATFGNVTFNHEHPEDDEGEDVDSGSDCSGADLATSTPSSSDESDSEQSQEIDFVSLAFVIAQAAASLGRKVEDGAPKSTPSEVGFLRTRTDLPPPPANVYASPVLPPAGNLDSAAAAADALLLLSLRPVVMVDATFEDYCLRTGAMLSTTAVVTADEEDDSGSDSEEGEECGYLADAESDEDEL</sequence>
<keyword evidence="3" id="KW-1185">Reference proteome</keyword>
<feature type="region of interest" description="Disordered" evidence="1">
    <location>
        <begin position="113"/>
        <end position="132"/>
    </location>
</feature>
<feature type="compositionally biased region" description="Acidic residues" evidence="1">
    <location>
        <begin position="366"/>
        <end position="381"/>
    </location>
</feature>
<feature type="compositionally biased region" description="Low complexity" evidence="1">
    <location>
        <begin position="8"/>
        <end position="18"/>
    </location>
</feature>
<feature type="region of interest" description="Disordered" evidence="1">
    <location>
        <begin position="1"/>
        <end position="20"/>
    </location>
</feature>
<dbReference type="Proteomes" id="UP000308730">
    <property type="component" value="Unassembled WGS sequence"/>
</dbReference>
<organism evidence="2 3">
    <name type="scientific">Antrodiella citrinella</name>
    <dbReference type="NCBI Taxonomy" id="2447956"/>
    <lineage>
        <taxon>Eukaryota</taxon>
        <taxon>Fungi</taxon>
        <taxon>Dikarya</taxon>
        <taxon>Basidiomycota</taxon>
        <taxon>Agaricomycotina</taxon>
        <taxon>Agaricomycetes</taxon>
        <taxon>Polyporales</taxon>
        <taxon>Steccherinaceae</taxon>
        <taxon>Antrodiella</taxon>
    </lineage>
</organism>
<feature type="region of interest" description="Disordered" evidence="1">
    <location>
        <begin position="219"/>
        <end position="258"/>
    </location>
</feature>
<protein>
    <submittedName>
        <fullName evidence="2">Uncharacterized protein</fullName>
    </submittedName>
</protein>
<feature type="region of interest" description="Disordered" evidence="1">
    <location>
        <begin position="365"/>
        <end position="395"/>
    </location>
</feature>
<accession>A0A4S4MNE9</accession>
<evidence type="ECO:0000313" key="2">
    <source>
        <dbReference type="EMBL" id="THH27452.1"/>
    </source>
</evidence>
<gene>
    <name evidence="2" type="ORF">EUX98_g6732</name>
</gene>
<feature type="compositionally biased region" description="Polar residues" evidence="1">
    <location>
        <begin position="115"/>
        <end position="126"/>
    </location>
</feature>
<evidence type="ECO:0000256" key="1">
    <source>
        <dbReference type="SAM" id="MobiDB-lite"/>
    </source>
</evidence>
<evidence type="ECO:0000313" key="3">
    <source>
        <dbReference type="Proteomes" id="UP000308730"/>
    </source>
</evidence>
<comment type="caution">
    <text evidence="2">The sequence shown here is derived from an EMBL/GenBank/DDBJ whole genome shotgun (WGS) entry which is preliminary data.</text>
</comment>
<name>A0A4S4MNE9_9APHY</name>
<dbReference type="AlphaFoldDB" id="A0A4S4MNE9"/>
<reference evidence="2 3" key="1">
    <citation type="submission" date="2019-02" db="EMBL/GenBank/DDBJ databases">
        <title>Genome sequencing of the rare red list fungi Antrodiella citrinella (Flaviporus citrinellus).</title>
        <authorList>
            <person name="Buettner E."/>
            <person name="Kellner H."/>
        </authorList>
    </citation>
    <scope>NUCLEOTIDE SEQUENCE [LARGE SCALE GENOMIC DNA]</scope>
    <source>
        <strain evidence="2 3">DSM 108506</strain>
    </source>
</reference>